<dbReference type="EMBL" id="JBEPNZ010000001">
    <property type="protein sequence ID" value="MET3943741.1"/>
    <property type="molecule type" value="Genomic_DNA"/>
</dbReference>
<keyword evidence="1" id="KW-1133">Transmembrane helix</keyword>
<sequence>MLVTIGPALRRFDFEGDLQVGSAPAISALALLFFGVNSLILCRKTVNGTNSRNDGFGIRTQATRTSDAAWNAGHRAVVPLLRTFGILDMLFALLLVVIGLLAPDISARVGITIRLIAYAVAGSGFFIAVKKADAAARVVSGQ</sequence>
<evidence type="ECO:0008006" key="4">
    <source>
        <dbReference type="Google" id="ProtNLM"/>
    </source>
</evidence>
<feature type="transmembrane region" description="Helical" evidence="1">
    <location>
        <begin position="84"/>
        <end position="103"/>
    </location>
</feature>
<dbReference type="RefSeq" id="WP_343033527.1">
    <property type="nucleotide sequence ID" value="NZ_JAAXPF010000002.1"/>
</dbReference>
<gene>
    <name evidence="2" type="ORF">JOF50_000540</name>
</gene>
<evidence type="ECO:0000313" key="3">
    <source>
        <dbReference type="Proteomes" id="UP001549139"/>
    </source>
</evidence>
<evidence type="ECO:0000313" key="2">
    <source>
        <dbReference type="EMBL" id="MET3943741.1"/>
    </source>
</evidence>
<protein>
    <recommendedName>
        <fullName evidence="4">SdpI family protein</fullName>
    </recommendedName>
</protein>
<feature type="transmembrane region" description="Helical" evidence="1">
    <location>
        <begin position="109"/>
        <end position="129"/>
    </location>
</feature>
<dbReference type="InterPro" id="IPR025962">
    <property type="entry name" value="SdpI/YhfL"/>
</dbReference>
<keyword evidence="1" id="KW-0472">Membrane</keyword>
<dbReference type="Pfam" id="PF13630">
    <property type="entry name" value="SdpI"/>
    <property type="match status" value="1"/>
</dbReference>
<dbReference type="Proteomes" id="UP001549139">
    <property type="component" value="Unassembled WGS sequence"/>
</dbReference>
<proteinExistence type="predicted"/>
<keyword evidence="1" id="KW-0812">Transmembrane</keyword>
<comment type="caution">
    <text evidence="2">The sequence shown here is derived from an EMBL/GenBank/DDBJ whole genome shotgun (WGS) entry which is preliminary data.</text>
</comment>
<name>A0ABV2NW22_9CORY</name>
<feature type="transmembrane region" description="Helical" evidence="1">
    <location>
        <begin position="20"/>
        <end position="42"/>
    </location>
</feature>
<organism evidence="2 3">
    <name type="scientific">Corynebacterium mucifaciens</name>
    <dbReference type="NCBI Taxonomy" id="57171"/>
    <lineage>
        <taxon>Bacteria</taxon>
        <taxon>Bacillati</taxon>
        <taxon>Actinomycetota</taxon>
        <taxon>Actinomycetes</taxon>
        <taxon>Mycobacteriales</taxon>
        <taxon>Corynebacteriaceae</taxon>
        <taxon>Corynebacterium</taxon>
    </lineage>
</organism>
<accession>A0ABV2NW22</accession>
<keyword evidence="3" id="KW-1185">Reference proteome</keyword>
<evidence type="ECO:0000256" key="1">
    <source>
        <dbReference type="SAM" id="Phobius"/>
    </source>
</evidence>
<reference evidence="2 3" key="1">
    <citation type="submission" date="2024-06" db="EMBL/GenBank/DDBJ databases">
        <title>Sequencing the genomes of 1000 actinobacteria strains.</title>
        <authorList>
            <person name="Klenk H.-P."/>
        </authorList>
    </citation>
    <scope>NUCLEOTIDE SEQUENCE [LARGE SCALE GENOMIC DNA]</scope>
    <source>
        <strain evidence="2 3">DSM 44265</strain>
    </source>
</reference>